<dbReference type="PANTHER" id="PTHR30001:SF1">
    <property type="entry name" value="RIBONUCLEASE E_G-LIKE PROTEIN, CHLOROPLASTIC"/>
    <property type="match status" value="1"/>
</dbReference>
<comment type="similarity">
    <text evidence="15">Belongs to the RNase E/G family. RNase E subfamily.</text>
</comment>
<comment type="similarity">
    <text evidence="1">Belongs to the RNase E/G family. RNase G subfamily.</text>
</comment>
<comment type="subcellular location">
    <subcellularLocation>
        <location evidence="15">Cytoplasm</location>
    </subcellularLocation>
    <subcellularLocation>
        <location evidence="15">Cell inner membrane</location>
        <topology evidence="15">Peripheral membrane protein</topology>
        <orientation evidence="15">Cytoplasmic side</orientation>
    </subcellularLocation>
</comment>
<organism evidence="18 19">
    <name type="scientific">Thiothrix lacustris</name>
    <dbReference type="NCBI Taxonomy" id="525917"/>
    <lineage>
        <taxon>Bacteria</taxon>
        <taxon>Pseudomonadati</taxon>
        <taxon>Pseudomonadota</taxon>
        <taxon>Gammaproteobacteria</taxon>
        <taxon>Thiotrichales</taxon>
        <taxon>Thiotrichaceae</taxon>
        <taxon>Thiothrix</taxon>
    </lineage>
</organism>
<comment type="catalytic activity">
    <reaction evidence="15">
        <text>Endonucleolytic cleavage of single-stranded RNA in A- and U-rich regions.</text>
        <dbReference type="EC" id="3.1.26.12"/>
    </reaction>
</comment>
<keyword evidence="11 15" id="KW-0378">Hydrolase</keyword>
<keyword evidence="4 15" id="KW-0997">Cell inner membrane</keyword>
<keyword evidence="19" id="KW-1185">Reference proteome</keyword>
<dbReference type="NCBIfam" id="TIGR00757">
    <property type="entry name" value="RNaseEG"/>
    <property type="match status" value="1"/>
</dbReference>
<gene>
    <name evidence="15" type="primary">rne</name>
    <name evidence="18" type="ORF">RCF98_02520</name>
</gene>
<feature type="compositionally biased region" description="Basic and acidic residues" evidence="16">
    <location>
        <begin position="941"/>
        <end position="951"/>
    </location>
</feature>
<sequence>MKRILINATQPEEIRVAMVDGQRLYDLDIEHSLRAQKKANIYKGVITRVEPSLEAVFVNYGAQRHGFLSFREVAPEFYHPNAKYTGRPAVKDVMREGMEILVQVDKEERGNKGAALTTYLSLAGRYLVLMPNNPKAGGVSRRIEGDDRQQIKQTLSELDIPDSMGVIVRTAGIERDAEELSWDLDYLKTLWNAIQQAYSQHKGPTLLYQESNVIIRALRDYFRRDIGEIVIDNEKVFQQARDFMQAVMPHNIRKLKAYTDGTPLFSRFQVENQIETAYQRTVALPSGGAIVIDHTEALVSIDINSARATKGHDIEETALNTNLEAADEIARQLRLRDLGGLVVIDFIDMLPSKHQREVEKRLRDAMKLDRARVQVGRISRFGLLEMSRQRLRPSLGESSQIVCPRCTGHGHIRSTDSMALSILRLVEEEAMKEMTGKVIARLPVAVATFLLNEKRQAITDIQARRNVELTIIPNPYMETPHYDISRIRNDNLEDEEGQSSYLYIPAPPDIEETIQQDTNHALTPVEAAVTNVMPSTPAPQGSRNHETTAVAPIPAAAIKGLGLMRRIFGSLFGSSPTVDKAAEAAENTTETASTQTQRRTEPPRDKRNERGNERNDQRNNRNRNNGRSDTTAETERPATDESRNRHAQDNRQNRQNNEQRSERNTERNNEQRNERNNEQRNERNTERNNEQRNNNRNSNERDNSNSDQNRRPPREQRPPRTQEQDAPVAQHDDQTPLEITLSAPRETRDNSQDNGQQSQSRRDRSRRDPRNRQRSNEANNGNTAQPNDSDPQDNIPQEKQRNPRQQRPRGNEAAPASDVDDDNQPLEAQQTDAPAAANRNRRHQMAAPSLSDVDTNDLDDEVMDDADTDVETDDDTVTASSETQPRGPRERRGRTRRPRGSQNRQQRPPRPASAELEPLPAENLEPFIIDLSAAQPAQQPRYERQPPKSENRPVPVIIQVSPPENPADFQERKSKVQAQAKPKPAVSPVPDVQVQAEPTPKAEPQVQAEPTPKAEPQVQAEPTPKAEPQVQAEPTPKVETALEVNVQPELVAAVSVPEAKPLAEVFAQPEPTPVPAPKPEPAPPAIAVAEVIAEKPLAPPEPITVVTEPKTPEIVDTVKETAAPAPMKRRPSWMHTEPE</sequence>
<keyword evidence="14 15" id="KW-0472">Membrane</keyword>
<dbReference type="InterPro" id="IPR028878">
    <property type="entry name" value="RNase_E"/>
</dbReference>
<keyword evidence="15" id="KW-0862">Zinc</keyword>
<dbReference type="SMART" id="SM00316">
    <property type="entry name" value="S1"/>
    <property type="match status" value="1"/>
</dbReference>
<evidence type="ECO:0000259" key="17">
    <source>
        <dbReference type="PROSITE" id="PS50126"/>
    </source>
</evidence>
<dbReference type="PANTHER" id="PTHR30001">
    <property type="entry name" value="RIBONUCLEASE"/>
    <property type="match status" value="1"/>
</dbReference>
<dbReference type="InterPro" id="IPR003029">
    <property type="entry name" value="S1_domain"/>
</dbReference>
<dbReference type="PROSITE" id="PS50126">
    <property type="entry name" value="S1"/>
    <property type="match status" value="1"/>
</dbReference>
<comment type="function">
    <text evidence="15">Endoribonuclease that plays a central role in RNA processing and decay. Required for the maturation of 5S and 16S rRNAs and the majority of tRNAs. Also involved in the degradation of most mRNAs.</text>
</comment>
<dbReference type="CDD" id="cd04453">
    <property type="entry name" value="S1_RNase_E"/>
    <property type="match status" value="1"/>
</dbReference>
<dbReference type="HAMAP" id="MF_00970">
    <property type="entry name" value="RNase_E"/>
    <property type="match status" value="1"/>
</dbReference>
<keyword evidence="10 15" id="KW-0255">Endonuclease</keyword>
<feature type="compositionally biased region" description="Low complexity" evidence="16">
    <location>
        <begin position="912"/>
        <end position="926"/>
    </location>
</feature>
<evidence type="ECO:0000256" key="13">
    <source>
        <dbReference type="ARBA" id="ARBA00022884"/>
    </source>
</evidence>
<evidence type="ECO:0000256" key="15">
    <source>
        <dbReference type="HAMAP-Rule" id="MF_00970"/>
    </source>
</evidence>
<feature type="compositionally biased region" description="Basic and acidic residues" evidence="16">
    <location>
        <begin position="633"/>
        <end position="690"/>
    </location>
</feature>
<evidence type="ECO:0000256" key="7">
    <source>
        <dbReference type="ARBA" id="ARBA00022722"/>
    </source>
</evidence>
<evidence type="ECO:0000256" key="11">
    <source>
        <dbReference type="ARBA" id="ARBA00022801"/>
    </source>
</evidence>
<dbReference type="InterPro" id="IPR012340">
    <property type="entry name" value="NA-bd_OB-fold"/>
</dbReference>
<keyword evidence="3 15" id="KW-0963">Cytoplasm</keyword>
<evidence type="ECO:0000256" key="14">
    <source>
        <dbReference type="ARBA" id="ARBA00023136"/>
    </source>
</evidence>
<feature type="region of interest" description="Disordered" evidence="16">
    <location>
        <begin position="1100"/>
        <end position="1139"/>
    </location>
</feature>
<dbReference type="Proteomes" id="UP001236657">
    <property type="component" value="Chromosome"/>
</dbReference>
<evidence type="ECO:0000313" key="18">
    <source>
        <dbReference type="EMBL" id="WML91237.1"/>
    </source>
</evidence>
<dbReference type="Pfam" id="PF10150">
    <property type="entry name" value="RNase_E_G"/>
    <property type="match status" value="1"/>
</dbReference>
<feature type="binding site" evidence="15">
    <location>
        <position position="345"/>
    </location>
    <ligand>
        <name>Mg(2+)</name>
        <dbReference type="ChEBI" id="CHEBI:18420"/>
        <note>catalytic</note>
    </ligand>
</feature>
<evidence type="ECO:0000256" key="5">
    <source>
        <dbReference type="ARBA" id="ARBA00022552"/>
    </source>
</evidence>
<feature type="binding site" evidence="15">
    <location>
        <position position="406"/>
    </location>
    <ligand>
        <name>Zn(2+)</name>
        <dbReference type="ChEBI" id="CHEBI:29105"/>
        <note>ligand shared between dimeric partners</note>
    </ligand>
</feature>
<feature type="compositionally biased region" description="Low complexity" evidence="16">
    <location>
        <begin position="877"/>
        <end position="886"/>
    </location>
</feature>
<feature type="compositionally biased region" description="Polar residues" evidence="16">
    <location>
        <begin position="777"/>
        <end position="795"/>
    </location>
</feature>
<feature type="region of interest" description="Required for zinc-mediated homotetramerization and catalytic activity" evidence="15">
    <location>
        <begin position="403"/>
        <end position="406"/>
    </location>
</feature>
<evidence type="ECO:0000256" key="10">
    <source>
        <dbReference type="ARBA" id="ARBA00022759"/>
    </source>
</evidence>
<keyword evidence="13 15" id="KW-0694">RNA-binding</keyword>
<dbReference type="InterPro" id="IPR048583">
    <property type="entry name" value="RNase_E_G_thioredoxin-like"/>
</dbReference>
<feature type="compositionally biased region" description="Basic residues" evidence="16">
    <location>
        <begin position="889"/>
        <end position="899"/>
    </location>
</feature>
<dbReference type="InterPro" id="IPR019307">
    <property type="entry name" value="RNA-bd_AU-1/RNase_E/G"/>
</dbReference>
<keyword evidence="9 15" id="KW-0699">rRNA-binding</keyword>
<evidence type="ECO:0000256" key="8">
    <source>
        <dbReference type="ARBA" id="ARBA00022723"/>
    </source>
</evidence>
<feature type="binding site" evidence="15">
    <location>
        <position position="302"/>
    </location>
    <ligand>
        <name>Mg(2+)</name>
        <dbReference type="ChEBI" id="CHEBI:18420"/>
        <note>catalytic</note>
    </ligand>
</feature>
<keyword evidence="7 15" id="KW-0540">Nuclease</keyword>
<keyword evidence="6 15" id="KW-0819">tRNA processing</keyword>
<dbReference type="Pfam" id="PF20833">
    <property type="entry name" value="RNase_E_G_Thio"/>
    <property type="match status" value="1"/>
</dbReference>
<name>A0ABY9MS31_9GAMM</name>
<feature type="compositionally biased region" description="Basic and acidic residues" evidence="16">
    <location>
        <begin position="698"/>
        <end position="723"/>
    </location>
</feature>
<feature type="compositionally biased region" description="Low complexity" evidence="16">
    <location>
        <begin position="584"/>
        <end position="597"/>
    </location>
</feature>
<evidence type="ECO:0000256" key="4">
    <source>
        <dbReference type="ARBA" id="ARBA00022519"/>
    </source>
</evidence>
<dbReference type="InterPro" id="IPR004659">
    <property type="entry name" value="RNase_E/G"/>
</dbReference>
<feature type="region of interest" description="Disordered" evidence="16">
    <location>
        <begin position="579"/>
        <end position="1040"/>
    </location>
</feature>
<protein>
    <recommendedName>
        <fullName evidence="15">Ribonuclease E</fullName>
        <shortName evidence="15">RNase E</shortName>
        <ecNumber evidence="15">3.1.26.12</ecNumber>
    </recommendedName>
</protein>
<proteinExistence type="inferred from homology"/>
<dbReference type="Pfam" id="PF00575">
    <property type="entry name" value="S1"/>
    <property type="match status" value="1"/>
</dbReference>
<feature type="compositionally biased region" description="Acidic residues" evidence="16">
    <location>
        <begin position="854"/>
        <end position="876"/>
    </location>
</feature>
<keyword evidence="15" id="KW-0820">tRNA-binding</keyword>
<evidence type="ECO:0000256" key="12">
    <source>
        <dbReference type="ARBA" id="ARBA00022842"/>
    </source>
</evidence>
<comment type="cofactor">
    <cofactor evidence="15">
        <name>Zn(2+)</name>
        <dbReference type="ChEBI" id="CHEBI:29105"/>
    </cofactor>
    <text evidence="15">Binds 2 Zn(2+) ions per homotetramer.</text>
</comment>
<dbReference type="Gene3D" id="2.40.50.140">
    <property type="entry name" value="Nucleic acid-binding proteins"/>
    <property type="match status" value="1"/>
</dbReference>
<evidence type="ECO:0000256" key="16">
    <source>
        <dbReference type="SAM" id="MobiDB-lite"/>
    </source>
</evidence>
<comment type="subunit">
    <text evidence="15">Component of the RNA degradosome, which is a multiprotein complex involved in RNA processing and mRNA degradation. Within the RNA degradosome, RNase E assembles into a homotetramer formed by a dimer of dimers.</text>
</comment>
<keyword evidence="5 15" id="KW-0698">rRNA processing</keyword>
<keyword evidence="12 15" id="KW-0460">Magnesium</keyword>
<feature type="compositionally biased region" description="Basic and acidic residues" evidence="16">
    <location>
        <begin position="1110"/>
        <end position="1119"/>
    </location>
</feature>
<evidence type="ECO:0000256" key="3">
    <source>
        <dbReference type="ARBA" id="ARBA00022490"/>
    </source>
</evidence>
<feature type="domain" description="S1 motif" evidence="17">
    <location>
        <begin position="39"/>
        <end position="119"/>
    </location>
</feature>
<evidence type="ECO:0000256" key="1">
    <source>
        <dbReference type="ARBA" id="ARBA00005663"/>
    </source>
</evidence>
<feature type="compositionally biased region" description="Basic and acidic residues" evidence="16">
    <location>
        <begin position="760"/>
        <end position="775"/>
    </location>
</feature>
<dbReference type="EC" id="3.1.26.12" evidence="15"/>
<reference evidence="18 19" key="1">
    <citation type="submission" date="2023-08" db="EMBL/GenBank/DDBJ databases">
        <title>New molecular markers tilS and rpoB for phylogenetic and monitoring studies of the genus Thiothrix biodiversity.</title>
        <authorList>
            <person name="Ravin N.V."/>
            <person name="Smolyakov D."/>
            <person name="Markov N.D."/>
            <person name="Beletsky A.V."/>
            <person name="Mardanov A.V."/>
            <person name="Rudenko T.S."/>
            <person name="Grabovich M.Y."/>
        </authorList>
    </citation>
    <scope>NUCLEOTIDE SEQUENCE [LARGE SCALE GENOMIC DNA]</scope>
    <source>
        <strain evidence="18 19">MK1</strain>
    </source>
</reference>
<evidence type="ECO:0000256" key="9">
    <source>
        <dbReference type="ARBA" id="ARBA00022730"/>
    </source>
</evidence>
<feature type="compositionally biased region" description="Basic and acidic residues" evidence="16">
    <location>
        <begin position="598"/>
        <end position="619"/>
    </location>
</feature>
<dbReference type="EMBL" id="CP133218">
    <property type="protein sequence ID" value="WML91237.1"/>
    <property type="molecule type" value="Genomic_DNA"/>
</dbReference>
<dbReference type="RefSeq" id="WP_308895961.1">
    <property type="nucleotide sequence ID" value="NZ_CP133218.1"/>
</dbReference>
<dbReference type="Gene3D" id="3.40.1260.20">
    <property type="entry name" value="Ribonuclease E, catalytic domain"/>
    <property type="match status" value="1"/>
</dbReference>
<accession>A0ABY9MS31</accession>
<evidence type="ECO:0000256" key="2">
    <source>
        <dbReference type="ARBA" id="ARBA00022475"/>
    </source>
</evidence>
<comment type="cofactor">
    <cofactor evidence="15">
        <name>Mg(2+)</name>
        <dbReference type="ChEBI" id="CHEBI:18420"/>
    </cofactor>
    <text evidence="15">Binds 1 Mg(2+) ion per subunit.</text>
</comment>
<keyword evidence="2 15" id="KW-1003">Cell membrane</keyword>
<feature type="binding site" evidence="15">
    <location>
        <position position="403"/>
    </location>
    <ligand>
        <name>Zn(2+)</name>
        <dbReference type="ChEBI" id="CHEBI:29105"/>
        <note>ligand shared between dimeric partners</note>
    </ligand>
</feature>
<dbReference type="SUPFAM" id="SSF50249">
    <property type="entry name" value="Nucleic acid-binding proteins"/>
    <property type="match status" value="1"/>
</dbReference>
<evidence type="ECO:0000256" key="6">
    <source>
        <dbReference type="ARBA" id="ARBA00022694"/>
    </source>
</evidence>
<evidence type="ECO:0000313" key="19">
    <source>
        <dbReference type="Proteomes" id="UP001236657"/>
    </source>
</evidence>
<keyword evidence="8 15" id="KW-0479">Metal-binding</keyword>